<reference evidence="3 4" key="1">
    <citation type="journal article" date="2024" name="G3 (Bethesda)">
        <title>Genome assembly of Hibiscus sabdariffa L. provides insights into metabolisms of medicinal natural products.</title>
        <authorList>
            <person name="Kim T."/>
        </authorList>
    </citation>
    <scope>NUCLEOTIDE SEQUENCE [LARGE SCALE GENOMIC DNA]</scope>
    <source>
        <strain evidence="3">TK-2024</strain>
        <tissue evidence="3">Old leaves</tissue>
    </source>
</reference>
<evidence type="ECO:0000313" key="4">
    <source>
        <dbReference type="Proteomes" id="UP001472677"/>
    </source>
</evidence>
<proteinExistence type="predicted"/>
<dbReference type="Proteomes" id="UP001472677">
    <property type="component" value="Unassembled WGS sequence"/>
</dbReference>
<organism evidence="3 4">
    <name type="scientific">Hibiscus sabdariffa</name>
    <name type="common">roselle</name>
    <dbReference type="NCBI Taxonomy" id="183260"/>
    <lineage>
        <taxon>Eukaryota</taxon>
        <taxon>Viridiplantae</taxon>
        <taxon>Streptophyta</taxon>
        <taxon>Embryophyta</taxon>
        <taxon>Tracheophyta</taxon>
        <taxon>Spermatophyta</taxon>
        <taxon>Magnoliopsida</taxon>
        <taxon>eudicotyledons</taxon>
        <taxon>Gunneridae</taxon>
        <taxon>Pentapetalae</taxon>
        <taxon>rosids</taxon>
        <taxon>malvids</taxon>
        <taxon>Malvales</taxon>
        <taxon>Malvaceae</taxon>
        <taxon>Malvoideae</taxon>
        <taxon>Hibiscus</taxon>
    </lineage>
</organism>
<feature type="region of interest" description="Disordered" evidence="1">
    <location>
        <begin position="28"/>
        <end position="57"/>
    </location>
</feature>
<name>A0ABR2FXG8_9ROSI</name>
<keyword evidence="2" id="KW-0812">Transmembrane</keyword>
<evidence type="ECO:0000256" key="2">
    <source>
        <dbReference type="SAM" id="Phobius"/>
    </source>
</evidence>
<sequence>MEMEMEMDKGKQIQRLHLHWHPLVLVEAQGQGQGQGDEKEKEKEKEKADDDDDDGEEEQLYCDMCEEKRREMESVGIIHALLAIIPFILNVLSEIIPSLKMVRLLTGSIRITPITVISVMSAGLLRAIRIAGNAVSLANMMSSSVPNVTTSSTSTVGMLSALLFSSSSSSLFIYIDIDIGIGIGIIITIILTSNLLL</sequence>
<keyword evidence="2" id="KW-0472">Membrane</keyword>
<keyword evidence="4" id="KW-1185">Reference proteome</keyword>
<feature type="transmembrane region" description="Helical" evidence="2">
    <location>
        <begin position="104"/>
        <end position="125"/>
    </location>
</feature>
<dbReference type="EMBL" id="JBBPBM010000004">
    <property type="protein sequence ID" value="KAK8588948.1"/>
    <property type="molecule type" value="Genomic_DNA"/>
</dbReference>
<feature type="transmembrane region" description="Helical" evidence="2">
    <location>
        <begin position="145"/>
        <end position="165"/>
    </location>
</feature>
<feature type="transmembrane region" description="Helical" evidence="2">
    <location>
        <begin position="171"/>
        <end position="196"/>
    </location>
</feature>
<keyword evidence="2" id="KW-1133">Transmembrane helix</keyword>
<protein>
    <submittedName>
        <fullName evidence="3">Uncharacterized protein</fullName>
    </submittedName>
</protein>
<evidence type="ECO:0000256" key="1">
    <source>
        <dbReference type="SAM" id="MobiDB-lite"/>
    </source>
</evidence>
<gene>
    <name evidence="3" type="ORF">V6N12_023358</name>
</gene>
<accession>A0ABR2FXG8</accession>
<comment type="caution">
    <text evidence="3">The sequence shown here is derived from an EMBL/GenBank/DDBJ whole genome shotgun (WGS) entry which is preliminary data.</text>
</comment>
<feature type="compositionally biased region" description="Basic and acidic residues" evidence="1">
    <location>
        <begin position="36"/>
        <end position="48"/>
    </location>
</feature>
<feature type="transmembrane region" description="Helical" evidence="2">
    <location>
        <begin position="74"/>
        <end position="92"/>
    </location>
</feature>
<evidence type="ECO:0000313" key="3">
    <source>
        <dbReference type="EMBL" id="KAK8588948.1"/>
    </source>
</evidence>